<feature type="transmembrane region" description="Helical" evidence="8">
    <location>
        <begin position="15"/>
        <end position="34"/>
    </location>
</feature>
<reference evidence="9 10" key="1">
    <citation type="journal article" date="2003" name="Int. J. Syst. Evol. Microbiol.">
        <title>Virgibacillus carmonensis sp. nov., Virgibacillus necropolis sp. nov. and Virgibacillus picturae sp. nov., three novel species isolated from deteriorated mural paintings, transfer of the species of the genus salibacillus to Virgibacillus, as Virgibacillus marismortui comb. nov. and Virgibacillus salexigens comb. nov., and emended description of the genus Virgibacillus.</title>
        <authorList>
            <person name="Heyrman J."/>
            <person name="Logan N.A."/>
            <person name="Busse H.J."/>
            <person name="Balcaen A."/>
            <person name="Lebbe L."/>
            <person name="Rodriguez-Diaz M."/>
            <person name="Swings J."/>
            <person name="De Vos P."/>
        </authorList>
    </citation>
    <scope>NUCLEOTIDE SEQUENCE [LARGE SCALE GENOMIC DNA]</scope>
    <source>
        <strain evidence="9 10">LMG 19488</strain>
    </source>
</reference>
<comment type="similarity">
    <text evidence="2">Belongs to the amino acid-polyamine-organocation (APC) superfamily. Spore germination protein (SGP) (TC 2.A.3.9) family.</text>
</comment>
<dbReference type="Gene3D" id="1.20.1740.10">
    <property type="entry name" value="Amino acid/polyamine transporter I"/>
    <property type="match status" value="1"/>
</dbReference>
<feature type="transmembrane region" description="Helical" evidence="8">
    <location>
        <begin position="46"/>
        <end position="68"/>
    </location>
</feature>
<keyword evidence="10" id="KW-1185">Reference proteome</keyword>
<evidence type="ECO:0000313" key="10">
    <source>
        <dbReference type="Proteomes" id="UP000204391"/>
    </source>
</evidence>
<feature type="transmembrane region" description="Helical" evidence="8">
    <location>
        <begin position="88"/>
        <end position="112"/>
    </location>
</feature>
<dbReference type="PANTHER" id="PTHR34975">
    <property type="entry name" value="SPORE GERMINATION PROTEIN A2"/>
    <property type="match status" value="1"/>
</dbReference>
<sequence length="369" mass="42023">MDVNVKMKGNLQIRAFYLFFIITSIQTGAGIMGAPKFIYLEANRDSWLAILIAFVYMILVVLAICIIVKQYDNADIFGIQIDIFGVWIGKLFGCIFIIHIIVSLFSILITYIEVIQIFIFPTFPTYTLALILLSLVMYSVLGGIRVIVGVTFIFFILIQFLMVLLIVPAMRIDILHFLPAFQSSFVELLKGAKATSYSFIGFEILLLLYPFIQNKKNIKLPVILGLAWTAFTLLLVTVIAIGYYSPNQLGNLDWSVLGLFKIVSFSFLERFDYVVVSAWMMVILPNLLLLMWGSTYGVKRLFNVSQKKTLYIFTGLLVVLCSFFKDSHAITNFVSIIGQVGFWIVFVYPFVLLPLVLIKKKWRKHKGEV</sequence>
<feature type="transmembrane region" description="Helical" evidence="8">
    <location>
        <begin position="194"/>
        <end position="212"/>
    </location>
</feature>
<evidence type="ECO:0000256" key="6">
    <source>
        <dbReference type="ARBA" id="ARBA00022989"/>
    </source>
</evidence>
<dbReference type="InterPro" id="IPR004761">
    <property type="entry name" value="Spore_GerAB"/>
</dbReference>
<keyword evidence="5 8" id="KW-0812">Transmembrane</keyword>
<accession>A0A221MG78</accession>
<evidence type="ECO:0000256" key="8">
    <source>
        <dbReference type="SAM" id="Phobius"/>
    </source>
</evidence>
<dbReference type="GO" id="GO:0009847">
    <property type="term" value="P:spore germination"/>
    <property type="evidence" value="ECO:0007669"/>
    <property type="project" value="InterPro"/>
</dbReference>
<protein>
    <submittedName>
        <fullName evidence="9">Spore gernimation protein</fullName>
    </submittedName>
</protein>
<evidence type="ECO:0000256" key="1">
    <source>
        <dbReference type="ARBA" id="ARBA00004141"/>
    </source>
</evidence>
<dbReference type="NCBIfam" id="TIGR00912">
    <property type="entry name" value="2A0309"/>
    <property type="match status" value="1"/>
</dbReference>
<dbReference type="PANTHER" id="PTHR34975:SF2">
    <property type="entry name" value="SPORE GERMINATION PROTEIN A2"/>
    <property type="match status" value="1"/>
</dbReference>
<dbReference type="OrthoDB" id="2380240at2"/>
<keyword evidence="6 8" id="KW-1133">Transmembrane helix</keyword>
<dbReference type="Pfam" id="PF03845">
    <property type="entry name" value="Spore_permease"/>
    <property type="match status" value="1"/>
</dbReference>
<dbReference type="RefSeq" id="WP_089533630.1">
    <property type="nucleotide sequence ID" value="NZ_CP022437.1"/>
</dbReference>
<feature type="transmembrane region" description="Helical" evidence="8">
    <location>
        <begin position="118"/>
        <end position="141"/>
    </location>
</feature>
<name>A0A221MG78_9BACI</name>
<comment type="subcellular location">
    <subcellularLocation>
        <location evidence="1">Membrane</location>
        <topology evidence="1">Multi-pass membrane protein</topology>
    </subcellularLocation>
</comment>
<organism evidence="9 10">
    <name type="scientific">Virgibacillus necropolis</name>
    <dbReference type="NCBI Taxonomy" id="163877"/>
    <lineage>
        <taxon>Bacteria</taxon>
        <taxon>Bacillati</taxon>
        <taxon>Bacillota</taxon>
        <taxon>Bacilli</taxon>
        <taxon>Bacillales</taxon>
        <taxon>Bacillaceae</taxon>
        <taxon>Virgibacillus</taxon>
    </lineage>
</organism>
<evidence type="ECO:0000256" key="4">
    <source>
        <dbReference type="ARBA" id="ARBA00022544"/>
    </source>
</evidence>
<feature type="transmembrane region" description="Helical" evidence="8">
    <location>
        <begin position="224"/>
        <end position="244"/>
    </location>
</feature>
<dbReference type="GO" id="GO:0016020">
    <property type="term" value="C:membrane"/>
    <property type="evidence" value="ECO:0007669"/>
    <property type="project" value="UniProtKB-SubCell"/>
</dbReference>
<evidence type="ECO:0000256" key="5">
    <source>
        <dbReference type="ARBA" id="ARBA00022692"/>
    </source>
</evidence>
<dbReference type="Proteomes" id="UP000204391">
    <property type="component" value="Chromosome"/>
</dbReference>
<dbReference type="AlphaFoldDB" id="A0A221MG78"/>
<evidence type="ECO:0000256" key="2">
    <source>
        <dbReference type="ARBA" id="ARBA00007998"/>
    </source>
</evidence>
<proteinExistence type="inferred from homology"/>
<keyword evidence="4" id="KW-0309">Germination</keyword>
<keyword evidence="7 8" id="KW-0472">Membrane</keyword>
<evidence type="ECO:0000256" key="3">
    <source>
        <dbReference type="ARBA" id="ARBA00022448"/>
    </source>
</evidence>
<dbReference type="EMBL" id="CP022437">
    <property type="protein sequence ID" value="ASN06634.1"/>
    <property type="molecule type" value="Genomic_DNA"/>
</dbReference>
<evidence type="ECO:0000256" key="7">
    <source>
        <dbReference type="ARBA" id="ARBA00023136"/>
    </source>
</evidence>
<dbReference type="KEGG" id="vne:CFK40_17210"/>
<feature type="transmembrane region" description="Helical" evidence="8">
    <location>
        <begin position="148"/>
        <end position="174"/>
    </location>
</feature>
<feature type="transmembrane region" description="Helical" evidence="8">
    <location>
        <begin position="273"/>
        <end position="298"/>
    </location>
</feature>
<gene>
    <name evidence="9" type="ORF">CFK40_17210</name>
</gene>
<evidence type="ECO:0000313" key="9">
    <source>
        <dbReference type="EMBL" id="ASN06634.1"/>
    </source>
</evidence>
<feature type="transmembrane region" description="Helical" evidence="8">
    <location>
        <begin position="336"/>
        <end position="358"/>
    </location>
</feature>
<keyword evidence="3" id="KW-0813">Transport</keyword>
<feature type="transmembrane region" description="Helical" evidence="8">
    <location>
        <begin position="310"/>
        <end position="330"/>
    </location>
</feature>